<evidence type="ECO:0000313" key="2">
    <source>
        <dbReference type="Proteomes" id="UP001165960"/>
    </source>
</evidence>
<comment type="caution">
    <text evidence="1">The sequence shown here is derived from an EMBL/GenBank/DDBJ whole genome shotgun (WGS) entry which is preliminary data.</text>
</comment>
<organism evidence="1 2">
    <name type="scientific">Entomophthora muscae</name>
    <dbReference type="NCBI Taxonomy" id="34485"/>
    <lineage>
        <taxon>Eukaryota</taxon>
        <taxon>Fungi</taxon>
        <taxon>Fungi incertae sedis</taxon>
        <taxon>Zoopagomycota</taxon>
        <taxon>Entomophthoromycotina</taxon>
        <taxon>Entomophthoromycetes</taxon>
        <taxon>Entomophthorales</taxon>
        <taxon>Entomophthoraceae</taxon>
        <taxon>Entomophthora</taxon>
    </lineage>
</organism>
<evidence type="ECO:0000313" key="1">
    <source>
        <dbReference type="EMBL" id="KAJ9050489.1"/>
    </source>
</evidence>
<gene>
    <name evidence="1" type="ORF">DSO57_1013944</name>
</gene>
<dbReference type="Proteomes" id="UP001165960">
    <property type="component" value="Unassembled WGS sequence"/>
</dbReference>
<proteinExistence type="predicted"/>
<name>A0ACC2RKE8_9FUNG</name>
<protein>
    <submittedName>
        <fullName evidence="1">Uncharacterized protein</fullName>
    </submittedName>
</protein>
<dbReference type="EMBL" id="QTSX02007152">
    <property type="protein sequence ID" value="KAJ9050489.1"/>
    <property type="molecule type" value="Genomic_DNA"/>
</dbReference>
<accession>A0ACC2RKE8</accession>
<reference evidence="1" key="1">
    <citation type="submission" date="2022-04" db="EMBL/GenBank/DDBJ databases">
        <title>Genome of the entomopathogenic fungus Entomophthora muscae.</title>
        <authorList>
            <person name="Elya C."/>
            <person name="Lovett B.R."/>
            <person name="Lee E."/>
            <person name="Macias A.M."/>
            <person name="Hajek A.E."/>
            <person name="De Bivort B.L."/>
            <person name="Kasson M.T."/>
            <person name="De Fine Licht H.H."/>
            <person name="Stajich J.E."/>
        </authorList>
    </citation>
    <scope>NUCLEOTIDE SEQUENCE</scope>
    <source>
        <strain evidence="1">Berkeley</strain>
    </source>
</reference>
<keyword evidence="2" id="KW-1185">Reference proteome</keyword>
<sequence length="268" mass="29652">MTIAFIQGASGGIGLAFTKKLLQSSHYKIIAACRNPENLREVLSSEGIQKERLEFLKVDVTKEDTIKDAAAYVSQKYGKNSLKLVLNCSGILSEPEKSFRQLDSNNLEHVFRVNCHGPSLVYKHFFDLLESKKKPQLSSTSPNNTSLDQAHNQLPDFSIIASISAKVGSIGDNRLGGWMSYRSSKSSLNMMTKCLSVELSNRKMNSIAICLHPGTVTTSFSKNFTANQPKDKLFTPEYSADCLYNVLCSRSLEDSGKVFSWDGSALPY</sequence>